<proteinExistence type="predicted"/>
<keyword evidence="1" id="KW-1185">Reference proteome</keyword>
<dbReference type="AlphaFoldDB" id="A0A6P8ZZ71"/>
<dbReference type="GeneID" id="117651106"/>
<dbReference type="InParanoid" id="A0A6P8ZZ71"/>
<gene>
    <name evidence="2" type="primary">LOC117651106</name>
</gene>
<dbReference type="Proteomes" id="UP000515158">
    <property type="component" value="Unplaced"/>
</dbReference>
<accession>A0A6P8ZZ71</accession>
<dbReference type="RefSeq" id="XP_034250753.1">
    <property type="nucleotide sequence ID" value="XM_034394862.1"/>
</dbReference>
<sequence length="100" mass="11344">MSVSPANLIPGVRYPIVMLTQKCTYCCDEKKPFTTLIACVQDPMSNEQFHLTLPSLYNDLDPKQVKELNDSISLGEAPVVVFYGQDGKHYNVRIHRHDGY</sequence>
<dbReference type="KEGG" id="tpal:117651106"/>
<name>A0A6P8ZZ71_THRPL</name>
<evidence type="ECO:0000313" key="2">
    <source>
        <dbReference type="RefSeq" id="XP_034250753.1"/>
    </source>
</evidence>
<organism evidence="2">
    <name type="scientific">Thrips palmi</name>
    <name type="common">Melon thrips</name>
    <dbReference type="NCBI Taxonomy" id="161013"/>
    <lineage>
        <taxon>Eukaryota</taxon>
        <taxon>Metazoa</taxon>
        <taxon>Ecdysozoa</taxon>
        <taxon>Arthropoda</taxon>
        <taxon>Hexapoda</taxon>
        <taxon>Insecta</taxon>
        <taxon>Pterygota</taxon>
        <taxon>Neoptera</taxon>
        <taxon>Paraneoptera</taxon>
        <taxon>Thysanoptera</taxon>
        <taxon>Terebrantia</taxon>
        <taxon>Thripoidea</taxon>
        <taxon>Thripidae</taxon>
        <taxon>Thrips</taxon>
    </lineage>
</organism>
<evidence type="ECO:0000313" key="1">
    <source>
        <dbReference type="Proteomes" id="UP000515158"/>
    </source>
</evidence>
<protein>
    <submittedName>
        <fullName evidence="2">Uncharacterized protein LOC117651106</fullName>
    </submittedName>
</protein>
<reference evidence="2" key="1">
    <citation type="submission" date="2025-08" db="UniProtKB">
        <authorList>
            <consortium name="RefSeq"/>
        </authorList>
    </citation>
    <scope>IDENTIFICATION</scope>
    <source>
        <tissue evidence="2">Total insect</tissue>
    </source>
</reference>